<dbReference type="PANTHER" id="PTHR32332">
    <property type="entry name" value="2-NITROPROPANE DIOXYGENASE"/>
    <property type="match status" value="1"/>
</dbReference>
<protein>
    <submittedName>
        <fullName evidence="4">2-nitropropane dioxygenase</fullName>
    </submittedName>
</protein>
<dbReference type="InterPro" id="IPR013785">
    <property type="entry name" value="Aldolase_TIM"/>
</dbReference>
<dbReference type="EMBL" id="MEUJ01000006">
    <property type="protein sequence ID" value="OGC39671.1"/>
    <property type="molecule type" value="Genomic_DNA"/>
</dbReference>
<dbReference type="GO" id="GO:0051213">
    <property type="term" value="F:dioxygenase activity"/>
    <property type="evidence" value="ECO:0007669"/>
    <property type="project" value="UniProtKB-KW"/>
</dbReference>
<evidence type="ECO:0000256" key="1">
    <source>
        <dbReference type="ARBA" id="ARBA00022630"/>
    </source>
</evidence>
<evidence type="ECO:0000256" key="2">
    <source>
        <dbReference type="ARBA" id="ARBA00022643"/>
    </source>
</evidence>
<accession>A0A1F4U455</accession>
<dbReference type="CDD" id="cd04730">
    <property type="entry name" value="NPD_like"/>
    <property type="match status" value="1"/>
</dbReference>
<gene>
    <name evidence="4" type="ORF">A2438_06770</name>
</gene>
<dbReference type="Gene3D" id="3.20.20.70">
    <property type="entry name" value="Aldolase class I"/>
    <property type="match status" value="1"/>
</dbReference>
<organism evidence="4 5">
    <name type="scientific">candidate division WOR-1 bacterium RIFOXYC2_FULL_46_14</name>
    <dbReference type="NCBI Taxonomy" id="1802587"/>
    <lineage>
        <taxon>Bacteria</taxon>
        <taxon>Bacillati</taxon>
        <taxon>Saganbacteria</taxon>
    </lineage>
</organism>
<dbReference type="Proteomes" id="UP000179242">
    <property type="component" value="Unassembled WGS sequence"/>
</dbReference>
<keyword evidence="1" id="KW-0285">Flavoprotein</keyword>
<dbReference type="GO" id="GO:0018580">
    <property type="term" value="F:nitronate monooxygenase activity"/>
    <property type="evidence" value="ECO:0007669"/>
    <property type="project" value="InterPro"/>
</dbReference>
<keyword evidence="2" id="KW-0288">FMN</keyword>
<dbReference type="SUPFAM" id="SSF51412">
    <property type="entry name" value="Inosine monophosphate dehydrogenase (IMPDH)"/>
    <property type="match status" value="1"/>
</dbReference>
<evidence type="ECO:0000313" key="5">
    <source>
        <dbReference type="Proteomes" id="UP000179242"/>
    </source>
</evidence>
<name>A0A1F4U455_UNCSA</name>
<dbReference type="Pfam" id="PF03060">
    <property type="entry name" value="NMO"/>
    <property type="match status" value="1"/>
</dbReference>
<reference evidence="4 5" key="1">
    <citation type="journal article" date="2016" name="Nat. Commun.">
        <title>Thousands of microbial genomes shed light on interconnected biogeochemical processes in an aquifer system.</title>
        <authorList>
            <person name="Anantharaman K."/>
            <person name="Brown C.T."/>
            <person name="Hug L.A."/>
            <person name="Sharon I."/>
            <person name="Castelle C.J."/>
            <person name="Probst A.J."/>
            <person name="Thomas B.C."/>
            <person name="Singh A."/>
            <person name="Wilkins M.J."/>
            <person name="Karaoz U."/>
            <person name="Brodie E.L."/>
            <person name="Williams K.H."/>
            <person name="Hubbard S.S."/>
            <person name="Banfield J.F."/>
        </authorList>
    </citation>
    <scope>NUCLEOTIDE SEQUENCE [LARGE SCALE GENOMIC DNA]</scope>
</reference>
<proteinExistence type="predicted"/>
<dbReference type="PANTHER" id="PTHR32332:SF18">
    <property type="entry name" value="2-NITROPROPANE DIOXYGENASE"/>
    <property type="match status" value="1"/>
</dbReference>
<comment type="caution">
    <text evidence="4">The sequence shown here is derived from an EMBL/GenBank/DDBJ whole genome shotgun (WGS) entry which is preliminary data.</text>
</comment>
<evidence type="ECO:0000313" key="4">
    <source>
        <dbReference type="EMBL" id="OGC39671.1"/>
    </source>
</evidence>
<keyword evidence="3" id="KW-0560">Oxidoreductase</keyword>
<keyword evidence="4" id="KW-0223">Dioxygenase</keyword>
<dbReference type="InterPro" id="IPR004136">
    <property type="entry name" value="NMO"/>
</dbReference>
<dbReference type="AlphaFoldDB" id="A0A1F4U455"/>
<sequence length="323" mass="34214">MNLPKFKIGRYTADLPLIQGGMAIRISTGALAGAVAKTGAVGVIGASGMAFEELAEEIRLARQIAGGNGIIGVNIMFAAREFIGLVNTAIKEKIDVIFTGAGFSRDIFKMAKGSVTEIVPIVSSAKFALLSKKLGAPAVVVEGKEAGGHLGTLRSIKEILPEVRSAVGPDFPVAGAGGFYHGSQIAEFMRLGANAVQIATRFVLAEECNAARAYKEVYQRAKEGDVVIIASPVGMPGHALKTAFVNRILDKSVPTPMGCDYCLKNCSLVYCIIQALINSQQGDVENGVVFSGENVWKIKDRTIRPAAAIIKDILNEYEESVNV</sequence>
<evidence type="ECO:0000256" key="3">
    <source>
        <dbReference type="ARBA" id="ARBA00023002"/>
    </source>
</evidence>